<name>U3A451_9SPHN</name>
<feature type="domain" description="ChsH2 rubredoxin-like zinc ribbon" evidence="2">
    <location>
        <begin position="19"/>
        <end position="50"/>
    </location>
</feature>
<dbReference type="InterPro" id="IPR052513">
    <property type="entry name" value="Thioester_dehydratase-like"/>
</dbReference>
<dbReference type="RefSeq" id="WP_021690439.1">
    <property type="nucleotide sequence ID" value="NZ_BASZ01000005.1"/>
</dbReference>
<dbReference type="OrthoDB" id="7210118at2"/>
<dbReference type="InterPro" id="IPR022002">
    <property type="entry name" value="ChsH2_Znr"/>
</dbReference>
<protein>
    <recommendedName>
        <fullName evidence="5">DUF35 domain-containing protein</fullName>
    </recommendedName>
</protein>
<gene>
    <name evidence="3" type="ORF">NT2_05_04540</name>
</gene>
<accession>U3A451</accession>
<proteinExistence type="predicted"/>
<dbReference type="SUPFAM" id="SSF50249">
    <property type="entry name" value="Nucleic acid-binding proteins"/>
    <property type="match status" value="1"/>
</dbReference>
<dbReference type="InterPro" id="IPR002878">
    <property type="entry name" value="ChsH2_C"/>
</dbReference>
<dbReference type="Pfam" id="PF01796">
    <property type="entry name" value="OB_ChsH2_C"/>
    <property type="match status" value="1"/>
</dbReference>
<reference evidence="3 4" key="1">
    <citation type="submission" date="2013-09" db="EMBL/GenBank/DDBJ databases">
        <title>Whole genome shotgun sequence of Novosphingobium tardaugens NBRC 16725.</title>
        <authorList>
            <person name="Isaki S."/>
            <person name="Hosoyama A."/>
            <person name="Tsuchikane K."/>
            <person name="Katsumata H."/>
            <person name="Ando Y."/>
            <person name="Yamazaki S."/>
            <person name="Fujita N."/>
        </authorList>
    </citation>
    <scope>NUCLEOTIDE SEQUENCE [LARGE SCALE GENOMIC DNA]</scope>
    <source>
        <strain evidence="3 4">NBRC 16725</strain>
    </source>
</reference>
<dbReference type="InterPro" id="IPR012340">
    <property type="entry name" value="NA-bd_OB-fold"/>
</dbReference>
<dbReference type="EMBL" id="BASZ01000005">
    <property type="protein sequence ID" value="GAD49533.1"/>
    <property type="molecule type" value="Genomic_DNA"/>
</dbReference>
<keyword evidence="4" id="KW-1185">Reference proteome</keyword>
<dbReference type="PANTHER" id="PTHR34075:SF5">
    <property type="entry name" value="BLR3430 PROTEIN"/>
    <property type="match status" value="1"/>
</dbReference>
<evidence type="ECO:0000259" key="2">
    <source>
        <dbReference type="Pfam" id="PF12172"/>
    </source>
</evidence>
<dbReference type="PANTHER" id="PTHR34075">
    <property type="entry name" value="BLR3430 PROTEIN"/>
    <property type="match status" value="1"/>
</dbReference>
<dbReference type="KEGG" id="ntd:EGO55_13530"/>
<dbReference type="Proteomes" id="UP000016568">
    <property type="component" value="Unassembled WGS sequence"/>
</dbReference>
<dbReference type="Gene3D" id="6.10.30.10">
    <property type="match status" value="1"/>
</dbReference>
<feature type="domain" description="ChsH2 C-terminal OB-fold" evidence="1">
    <location>
        <begin position="54"/>
        <end position="127"/>
    </location>
</feature>
<evidence type="ECO:0000313" key="4">
    <source>
        <dbReference type="Proteomes" id="UP000016568"/>
    </source>
</evidence>
<evidence type="ECO:0000259" key="1">
    <source>
        <dbReference type="Pfam" id="PF01796"/>
    </source>
</evidence>
<sequence>MIDGIPLPARDGPFEGPFWDALDHGTLAHQHCPACDAWHFPPRWRCSCGGALAWRPVSGKARLWSWTVVHPPVLPAFMPFAPYPVAIAELEEAPGLRMAGPLIEQPGDPLNHVDPARLSIGMPLMACVTPIAPGLNWPAWQISAALPGD</sequence>
<dbReference type="Pfam" id="PF12172">
    <property type="entry name" value="zf-ChsH2"/>
    <property type="match status" value="1"/>
</dbReference>
<evidence type="ECO:0000313" key="3">
    <source>
        <dbReference type="EMBL" id="GAD49533.1"/>
    </source>
</evidence>
<dbReference type="eggNOG" id="COG1545">
    <property type="taxonomic scope" value="Bacteria"/>
</dbReference>
<organism evidence="3 4">
    <name type="scientific">Caenibius tardaugens NBRC 16725</name>
    <dbReference type="NCBI Taxonomy" id="1219035"/>
    <lineage>
        <taxon>Bacteria</taxon>
        <taxon>Pseudomonadati</taxon>
        <taxon>Pseudomonadota</taxon>
        <taxon>Alphaproteobacteria</taxon>
        <taxon>Sphingomonadales</taxon>
        <taxon>Erythrobacteraceae</taxon>
        <taxon>Caenibius</taxon>
    </lineage>
</organism>
<dbReference type="AlphaFoldDB" id="U3A451"/>
<evidence type="ECO:0008006" key="5">
    <source>
        <dbReference type="Google" id="ProtNLM"/>
    </source>
</evidence>
<comment type="caution">
    <text evidence="3">The sequence shown here is derived from an EMBL/GenBank/DDBJ whole genome shotgun (WGS) entry which is preliminary data.</text>
</comment>